<sequence length="47" mass="4818">MAVPFGWMRAGRGGAGQGRAGQVGKERNIEIESKELLGGGCWGGNGD</sequence>
<evidence type="ECO:0000313" key="1">
    <source>
        <dbReference type="EMBL" id="PKI31431.1"/>
    </source>
</evidence>
<comment type="caution">
    <text evidence="1">The sequence shown here is derived from an EMBL/GenBank/DDBJ whole genome shotgun (WGS) entry which is preliminary data.</text>
</comment>
<name>A0A2I0HIC0_PUNGR</name>
<gene>
    <name evidence="1" type="ORF">CRG98_048178</name>
</gene>
<proteinExistence type="predicted"/>
<dbReference type="Proteomes" id="UP000233551">
    <property type="component" value="Unassembled WGS sequence"/>
</dbReference>
<keyword evidence="2" id="KW-1185">Reference proteome</keyword>
<protein>
    <submittedName>
        <fullName evidence="1">Uncharacterized protein</fullName>
    </submittedName>
</protein>
<dbReference type="EMBL" id="PGOL01008819">
    <property type="protein sequence ID" value="PKI31431.1"/>
    <property type="molecule type" value="Genomic_DNA"/>
</dbReference>
<accession>A0A2I0HIC0</accession>
<organism evidence="1 2">
    <name type="scientific">Punica granatum</name>
    <name type="common">Pomegranate</name>
    <dbReference type="NCBI Taxonomy" id="22663"/>
    <lineage>
        <taxon>Eukaryota</taxon>
        <taxon>Viridiplantae</taxon>
        <taxon>Streptophyta</taxon>
        <taxon>Embryophyta</taxon>
        <taxon>Tracheophyta</taxon>
        <taxon>Spermatophyta</taxon>
        <taxon>Magnoliopsida</taxon>
        <taxon>eudicotyledons</taxon>
        <taxon>Gunneridae</taxon>
        <taxon>Pentapetalae</taxon>
        <taxon>rosids</taxon>
        <taxon>malvids</taxon>
        <taxon>Myrtales</taxon>
        <taxon>Lythraceae</taxon>
        <taxon>Punica</taxon>
    </lineage>
</organism>
<evidence type="ECO:0000313" key="2">
    <source>
        <dbReference type="Proteomes" id="UP000233551"/>
    </source>
</evidence>
<dbReference type="AlphaFoldDB" id="A0A2I0HIC0"/>
<reference evidence="1 2" key="1">
    <citation type="submission" date="2017-11" db="EMBL/GenBank/DDBJ databases">
        <title>De-novo sequencing of pomegranate (Punica granatum L.) genome.</title>
        <authorList>
            <person name="Akparov Z."/>
            <person name="Amiraslanov A."/>
            <person name="Hajiyeva S."/>
            <person name="Abbasov M."/>
            <person name="Kaur K."/>
            <person name="Hamwieh A."/>
            <person name="Solovyev V."/>
            <person name="Salamov A."/>
            <person name="Braich B."/>
            <person name="Kosarev P."/>
            <person name="Mahmoud A."/>
            <person name="Hajiyev E."/>
            <person name="Babayeva S."/>
            <person name="Izzatullayeva V."/>
            <person name="Mammadov A."/>
            <person name="Mammadov A."/>
            <person name="Sharifova S."/>
            <person name="Ojaghi J."/>
            <person name="Eynullazada K."/>
            <person name="Bayramov B."/>
            <person name="Abdulazimova A."/>
            <person name="Shahmuradov I."/>
        </authorList>
    </citation>
    <scope>NUCLEOTIDE SEQUENCE [LARGE SCALE GENOMIC DNA]</scope>
    <source>
        <strain evidence="2">cv. AG2017</strain>
        <tissue evidence="1">Leaf</tissue>
    </source>
</reference>